<dbReference type="SUPFAM" id="SSF81301">
    <property type="entry name" value="Nucleotidyltransferase"/>
    <property type="match status" value="1"/>
</dbReference>
<reference evidence="3" key="3">
    <citation type="submission" date="2021-08" db="EMBL/GenBank/DDBJ databases">
        <authorList>
            <person name="de Jong S."/>
            <person name="van den Broek M."/>
            <person name="Merkel A."/>
            <person name="de la Torre Cortes P."/>
            <person name="Kalamorz F."/>
            <person name="Cook G."/>
            <person name="van Loosdrecht M."/>
            <person name="McMillan D."/>
        </authorList>
    </citation>
    <scope>NUCLEOTIDE SEQUENCE</scope>
    <source>
        <strain evidence="3">TA2.A1</strain>
    </source>
</reference>
<evidence type="ECO:0000313" key="3">
    <source>
        <dbReference type="EMBL" id="QZT34062.1"/>
    </source>
</evidence>
<dbReference type="OrthoDB" id="9816197at2"/>
<dbReference type="RefSeq" id="WP_007503268.1">
    <property type="nucleotide sequence ID" value="NZ_AFCE01000089.1"/>
</dbReference>
<dbReference type="Proteomes" id="UP000825179">
    <property type="component" value="Chromosome"/>
</dbReference>
<dbReference type="Pfam" id="PF18765">
    <property type="entry name" value="Polbeta"/>
    <property type="match status" value="1"/>
</dbReference>
<dbReference type="eggNOG" id="COG1669">
    <property type="taxonomic scope" value="Bacteria"/>
</dbReference>
<sequence length="135" mass="15186">MLTSALQQRIIDVLTTKLSPWVIYLFGSYAQGSERPDSDLDLAVAAERTLEPYTLFMTGQEIASLTGKEVDLVDLKAASTVFQVQIISTGQVIYCTNENRRLQYEATVLKMYARLNEERKAILDGIKERGSIYDT</sequence>
<dbReference type="CDD" id="cd05403">
    <property type="entry name" value="NT_KNTase_like"/>
    <property type="match status" value="1"/>
</dbReference>
<reference evidence="3 5" key="2">
    <citation type="journal article" date="2020" name="Extremophiles">
        <title>Genomic analysis of Caldalkalibacillus thermarum TA2.A1 reveals aerobic alkaliphilic metabolism and evolutionary hallmarks linking alkaliphilic bacteria and plant life.</title>
        <authorList>
            <person name="de Jong S.I."/>
            <person name="van den Broek M.A."/>
            <person name="Merkel A.Y."/>
            <person name="de la Torre Cortes P."/>
            <person name="Kalamorz F."/>
            <person name="Cook G.M."/>
            <person name="van Loosdrecht M.C.M."/>
            <person name="McMillan D.G.G."/>
        </authorList>
    </citation>
    <scope>NUCLEOTIDE SEQUENCE [LARGE SCALE GENOMIC DNA]</scope>
    <source>
        <strain evidence="3 5">TA2.A1</strain>
    </source>
</reference>
<gene>
    <name evidence="2" type="ORF">CathTA2_0767</name>
    <name evidence="3" type="ORF">HUR95_01075</name>
</gene>
<evidence type="ECO:0000259" key="1">
    <source>
        <dbReference type="Pfam" id="PF18765"/>
    </source>
</evidence>
<evidence type="ECO:0000313" key="4">
    <source>
        <dbReference type="Proteomes" id="UP000010716"/>
    </source>
</evidence>
<evidence type="ECO:0000313" key="2">
    <source>
        <dbReference type="EMBL" id="EGL83687.1"/>
    </source>
</evidence>
<dbReference type="Proteomes" id="UP000010716">
    <property type="component" value="Unassembled WGS sequence"/>
</dbReference>
<dbReference type="EMBL" id="AFCE01000089">
    <property type="protein sequence ID" value="EGL83687.1"/>
    <property type="molecule type" value="Genomic_DNA"/>
</dbReference>
<evidence type="ECO:0000313" key="5">
    <source>
        <dbReference type="Proteomes" id="UP000825179"/>
    </source>
</evidence>
<organism evidence="2 4">
    <name type="scientific">Caldalkalibacillus thermarum (strain TA2.A1)</name>
    <dbReference type="NCBI Taxonomy" id="986075"/>
    <lineage>
        <taxon>Bacteria</taxon>
        <taxon>Bacillati</taxon>
        <taxon>Bacillota</taxon>
        <taxon>Bacilli</taxon>
        <taxon>Bacillales</taxon>
        <taxon>Bacillaceae</taxon>
        <taxon>Caldalkalibacillus</taxon>
    </lineage>
</organism>
<dbReference type="PANTHER" id="PTHR43852:SF2">
    <property type="entry name" value="PROTEIN ADENYLYLTRANSFERASE MNTA"/>
    <property type="match status" value="1"/>
</dbReference>
<dbReference type="InterPro" id="IPR043519">
    <property type="entry name" value="NT_sf"/>
</dbReference>
<reference evidence="2 4" key="1">
    <citation type="journal article" date="2011" name="J. Bacteriol.">
        <title>Draft genome sequence of the thermoalkaliphilic Caldalkalibacillus thermarum strain TA2.A1.</title>
        <authorList>
            <person name="Kalamorz F."/>
            <person name="Keis S."/>
            <person name="McMillan D.G."/>
            <person name="Olsson K."/>
            <person name="Stanton J.A."/>
            <person name="Stockwell P."/>
            <person name="Black M.A."/>
            <person name="Klingeman D.M."/>
            <person name="Land M.L."/>
            <person name="Han C.S."/>
            <person name="Martin S.L."/>
            <person name="Becher S.A."/>
            <person name="Peddie C.J."/>
            <person name="Morgan H.W."/>
            <person name="Matthies D."/>
            <person name="Preiss L."/>
            <person name="Meier T."/>
            <person name="Brown S.D."/>
            <person name="Cook G.M."/>
        </authorList>
    </citation>
    <scope>NUCLEOTIDE SEQUENCE [LARGE SCALE GENOMIC DNA]</scope>
    <source>
        <strain evidence="2 4">TA2.A1</strain>
    </source>
</reference>
<name>F5L4Q4_CALTT</name>
<dbReference type="EMBL" id="CP082237">
    <property type="protein sequence ID" value="QZT34062.1"/>
    <property type="molecule type" value="Genomic_DNA"/>
</dbReference>
<dbReference type="PANTHER" id="PTHR43852">
    <property type="entry name" value="NUCLEOTIDYLTRANSFERASE"/>
    <property type="match status" value="1"/>
</dbReference>
<dbReference type="Gene3D" id="3.30.460.10">
    <property type="entry name" value="Beta Polymerase, domain 2"/>
    <property type="match status" value="1"/>
</dbReference>
<dbReference type="NCBIfam" id="NF047752">
    <property type="entry name" value="MntA_antitoxin"/>
    <property type="match status" value="1"/>
</dbReference>
<dbReference type="KEGG" id="cthu:HUR95_01075"/>
<dbReference type="InterPro" id="IPR052930">
    <property type="entry name" value="TA_antitoxin_MntA"/>
</dbReference>
<protein>
    <submittedName>
        <fullName evidence="2">DNA polymerase beta domain protein region</fullName>
    </submittedName>
    <submittedName>
        <fullName evidence="3">Nucleotidyltransferase domain-containing protein</fullName>
    </submittedName>
</protein>
<keyword evidence="5" id="KW-1185">Reference proteome</keyword>
<accession>F5L4Q4</accession>
<feature type="domain" description="Polymerase beta nucleotidyltransferase" evidence="1">
    <location>
        <begin position="8"/>
        <end position="98"/>
    </location>
</feature>
<dbReference type="InterPro" id="IPR041633">
    <property type="entry name" value="Polbeta"/>
</dbReference>
<proteinExistence type="predicted"/>
<dbReference type="AlphaFoldDB" id="F5L4Q4"/>